<feature type="transmembrane region" description="Helical" evidence="1">
    <location>
        <begin position="28"/>
        <end position="48"/>
    </location>
</feature>
<keyword evidence="3" id="KW-1185">Reference proteome</keyword>
<sequence>MDITWVLFLAWTSYYLFGQDIKSSLLIYIQQMLGISIAIVIICYGNYLERKFGPLLFHCSVTVIMVGVYFTCQNFLPL</sequence>
<dbReference type="Pfam" id="PF06496">
    <property type="entry name" value="DUF1097"/>
    <property type="match status" value="1"/>
</dbReference>
<dbReference type="Proteomes" id="UP001179181">
    <property type="component" value="Unassembled WGS sequence"/>
</dbReference>
<organism evidence="2 3">
    <name type="scientific">Dyadobacter arcticus</name>
    <dbReference type="NCBI Taxonomy" id="1078754"/>
    <lineage>
        <taxon>Bacteria</taxon>
        <taxon>Pseudomonadati</taxon>
        <taxon>Bacteroidota</taxon>
        <taxon>Cytophagia</taxon>
        <taxon>Cytophagales</taxon>
        <taxon>Spirosomataceae</taxon>
        <taxon>Dyadobacter</taxon>
    </lineage>
</organism>
<keyword evidence="1" id="KW-0812">Transmembrane</keyword>
<evidence type="ECO:0000313" key="3">
    <source>
        <dbReference type="Proteomes" id="UP001179181"/>
    </source>
</evidence>
<accession>A0ABX0UT28</accession>
<comment type="caution">
    <text evidence="2">The sequence shown here is derived from an EMBL/GenBank/DDBJ whole genome shotgun (WGS) entry which is preliminary data.</text>
</comment>
<gene>
    <name evidence="2" type="ORF">FHS68_005317</name>
</gene>
<name>A0ABX0UT28_9BACT</name>
<evidence type="ECO:0000256" key="1">
    <source>
        <dbReference type="SAM" id="Phobius"/>
    </source>
</evidence>
<keyword evidence="1" id="KW-1133">Transmembrane helix</keyword>
<keyword evidence="1" id="KW-0472">Membrane</keyword>
<dbReference type="InterPro" id="IPR009476">
    <property type="entry name" value="DUF1097"/>
</dbReference>
<evidence type="ECO:0000313" key="2">
    <source>
        <dbReference type="EMBL" id="NIJ56119.1"/>
    </source>
</evidence>
<reference evidence="2 3" key="1">
    <citation type="submission" date="2020-03" db="EMBL/GenBank/DDBJ databases">
        <title>Genomic Encyclopedia of Type Strains, Phase IV (KMG-IV): sequencing the most valuable type-strain genomes for metagenomic binning, comparative biology and taxonomic classification.</title>
        <authorList>
            <person name="Goeker M."/>
        </authorList>
    </citation>
    <scope>NUCLEOTIDE SEQUENCE [LARGE SCALE GENOMIC DNA]</scope>
    <source>
        <strain evidence="2 3">DSM 102865</strain>
    </source>
</reference>
<dbReference type="EMBL" id="JAASQJ010000008">
    <property type="protein sequence ID" value="NIJ56119.1"/>
    <property type="molecule type" value="Genomic_DNA"/>
</dbReference>
<protein>
    <submittedName>
        <fullName evidence="2">Uncharacterized protein</fullName>
    </submittedName>
</protein>
<proteinExistence type="predicted"/>
<dbReference type="RefSeq" id="WP_167277103.1">
    <property type="nucleotide sequence ID" value="NZ_JAASQJ010000008.1"/>
</dbReference>
<feature type="transmembrane region" description="Helical" evidence="1">
    <location>
        <begin position="55"/>
        <end position="76"/>
    </location>
</feature>